<evidence type="ECO:0000256" key="4">
    <source>
        <dbReference type="ARBA" id="ARBA00022679"/>
    </source>
</evidence>
<evidence type="ECO:0000256" key="6">
    <source>
        <dbReference type="ARBA" id="ARBA00048612"/>
    </source>
</evidence>
<evidence type="ECO:0000256" key="2">
    <source>
        <dbReference type="ARBA" id="ARBA00005891"/>
    </source>
</evidence>
<proteinExistence type="inferred from homology"/>
<dbReference type="Pfam" id="PF02636">
    <property type="entry name" value="Methyltransf_28"/>
    <property type="match status" value="1"/>
</dbReference>
<dbReference type="GO" id="GO:0035243">
    <property type="term" value="F:protein-arginine omega-N symmetric methyltransferase activity"/>
    <property type="evidence" value="ECO:0007669"/>
    <property type="project" value="UniProtKB-EC"/>
</dbReference>
<keyword evidence="9" id="KW-1185">Reference proteome</keyword>
<dbReference type="PANTHER" id="PTHR12049">
    <property type="entry name" value="PROTEIN ARGININE METHYLTRANSFERASE NDUFAF7, MITOCHONDRIAL"/>
    <property type="match status" value="1"/>
</dbReference>
<dbReference type="InterPro" id="IPR029063">
    <property type="entry name" value="SAM-dependent_MTases_sf"/>
</dbReference>
<dbReference type="Proteomes" id="UP001259832">
    <property type="component" value="Unassembled WGS sequence"/>
</dbReference>
<sequence length="505" mass="56500">MVSSLAVEFALAGTQDDWGISPNHHWSQTKYALRLYKIAGTPNGNRTTLTHQPPDKLMFIARLRRRAPRPSSRLLTTAAATPAADADADDVVLTREFIYASLYAKEAGYFTTEQREVLHAPSQGIDFGNLWGAGEYRNVVAELYKESPEAWLTPVEVFAPHYSQALARYMLNSPFFRQELQIFEIGGGSGSNALHILNYLKEQAPDVYAKTKYTLIEISPVMAERQRRRVADVHPQQCTVINQDILTFADTHAPVNAQCFFLALEVLDNLPHDKVVLQNGKWYETIIKMQTGTDSLMPELEEAMRPVKDMLIRQTLRYFGCELPLRVSYNNNSDIAQRVRRMFGKDDPVLNSAFIPTGAMQLLNTLRTAFPKHHLIAADFDSLPAPNLDDKSPVKVIEHPLSSTATSSGTLFAGNAPLVASKVTGVTKDHDTYLVQGGIADIFFATDFDRLKKAYCSALQRQPDEVSVVKSSAFLKEFADVQKTKTITRYNPLLEDYSNTSFILS</sequence>
<comment type="caution">
    <text evidence="8">The sequence shown here is derived from an EMBL/GenBank/DDBJ whole genome shotgun (WGS) entry which is preliminary data.</text>
</comment>
<comment type="similarity">
    <text evidence="2 7">Belongs to the NDUFAF7 family.</text>
</comment>
<comment type="subcellular location">
    <subcellularLocation>
        <location evidence="1 7">Mitochondrion</location>
    </subcellularLocation>
</comment>
<dbReference type="PANTHER" id="PTHR12049:SF5">
    <property type="entry name" value="PROTEIN ARGININE METHYLTRANSFERASE NDUFAF7 HOMOLOG, MITOCHONDRIAL"/>
    <property type="match status" value="1"/>
</dbReference>
<evidence type="ECO:0000256" key="5">
    <source>
        <dbReference type="ARBA" id="ARBA00023128"/>
    </source>
</evidence>
<organism evidence="8 9">
    <name type="scientific">Phytophthora citrophthora</name>
    <dbReference type="NCBI Taxonomy" id="4793"/>
    <lineage>
        <taxon>Eukaryota</taxon>
        <taxon>Sar</taxon>
        <taxon>Stramenopiles</taxon>
        <taxon>Oomycota</taxon>
        <taxon>Peronosporomycetes</taxon>
        <taxon>Peronosporales</taxon>
        <taxon>Peronosporaceae</taxon>
        <taxon>Phytophthora</taxon>
    </lineage>
</organism>
<dbReference type="GO" id="GO:0005739">
    <property type="term" value="C:mitochondrion"/>
    <property type="evidence" value="ECO:0007669"/>
    <property type="project" value="UniProtKB-SubCell"/>
</dbReference>
<dbReference type="SUPFAM" id="SSF53335">
    <property type="entry name" value="S-adenosyl-L-methionine-dependent methyltransferases"/>
    <property type="match status" value="1"/>
</dbReference>
<dbReference type="GO" id="GO:0032259">
    <property type="term" value="P:methylation"/>
    <property type="evidence" value="ECO:0007669"/>
    <property type="project" value="UniProtKB-KW"/>
</dbReference>
<comment type="function">
    <text evidence="7">Arginine methyltransferase involved in the assembly or stability of mitochondrial NADH:ubiquinone oxidoreductase complex (complex I).</text>
</comment>
<evidence type="ECO:0000256" key="3">
    <source>
        <dbReference type="ARBA" id="ARBA00022603"/>
    </source>
</evidence>
<keyword evidence="4 7" id="KW-0808">Transferase</keyword>
<dbReference type="EC" id="2.1.1.320" evidence="7"/>
<dbReference type="InterPro" id="IPR038375">
    <property type="entry name" value="NDUFAF7_sf"/>
</dbReference>
<keyword evidence="3 7" id="KW-0489">Methyltransferase</keyword>
<comment type="catalytic activity">
    <reaction evidence="6 7">
        <text>L-arginyl-[protein] + 2 S-adenosyl-L-methionine = N(omega),N(omega)'-dimethyl-L-arginyl-[protein] + 2 S-adenosyl-L-homocysteine + 2 H(+)</text>
        <dbReference type="Rhea" id="RHEA:48108"/>
        <dbReference type="Rhea" id="RHEA-COMP:10532"/>
        <dbReference type="Rhea" id="RHEA-COMP:11992"/>
        <dbReference type="ChEBI" id="CHEBI:15378"/>
        <dbReference type="ChEBI" id="CHEBI:29965"/>
        <dbReference type="ChEBI" id="CHEBI:57856"/>
        <dbReference type="ChEBI" id="CHEBI:59789"/>
        <dbReference type="ChEBI" id="CHEBI:88221"/>
        <dbReference type="EC" id="2.1.1.320"/>
    </reaction>
</comment>
<dbReference type="CDD" id="cd02440">
    <property type="entry name" value="AdoMet_MTases"/>
    <property type="match status" value="1"/>
</dbReference>
<evidence type="ECO:0000256" key="1">
    <source>
        <dbReference type="ARBA" id="ARBA00004173"/>
    </source>
</evidence>
<dbReference type="InterPro" id="IPR003788">
    <property type="entry name" value="NDUFAF7"/>
</dbReference>
<evidence type="ECO:0000256" key="7">
    <source>
        <dbReference type="RuleBase" id="RU364114"/>
    </source>
</evidence>
<evidence type="ECO:0000313" key="9">
    <source>
        <dbReference type="Proteomes" id="UP001259832"/>
    </source>
</evidence>
<gene>
    <name evidence="8" type="ORF">P3T76_001929</name>
</gene>
<protein>
    <recommendedName>
        <fullName evidence="7">Protein arginine methyltransferase NDUFAF7</fullName>
        <ecNumber evidence="7">2.1.1.320</ecNumber>
    </recommendedName>
</protein>
<name>A0AAD9GXG0_9STRA</name>
<dbReference type="EMBL" id="JASMQC010000003">
    <property type="protein sequence ID" value="KAK1946376.1"/>
    <property type="molecule type" value="Genomic_DNA"/>
</dbReference>
<keyword evidence="5 7" id="KW-0496">Mitochondrion</keyword>
<evidence type="ECO:0000313" key="8">
    <source>
        <dbReference type="EMBL" id="KAK1946376.1"/>
    </source>
</evidence>
<reference evidence="8" key="1">
    <citation type="submission" date="2023-08" db="EMBL/GenBank/DDBJ databases">
        <title>Reference Genome Resource for the Citrus Pathogen Phytophthora citrophthora.</title>
        <authorList>
            <person name="Moller H."/>
            <person name="Coetzee B."/>
            <person name="Rose L.J."/>
            <person name="Van Niekerk J.M."/>
        </authorList>
    </citation>
    <scope>NUCLEOTIDE SEQUENCE</scope>
    <source>
        <strain evidence="8">STE-U-9442</strain>
    </source>
</reference>
<dbReference type="AlphaFoldDB" id="A0AAD9GXG0"/>
<dbReference type="Gene3D" id="3.40.50.12710">
    <property type="match status" value="1"/>
</dbReference>
<dbReference type="FunFam" id="3.40.50.12710:FF:000012">
    <property type="entry name" value="Protein arginine methyltransferase NDUFAF7"/>
    <property type="match status" value="1"/>
</dbReference>
<accession>A0AAD9GXG0</accession>